<keyword evidence="3" id="KW-1185">Reference proteome</keyword>
<reference evidence="2" key="1">
    <citation type="submission" date="2023-12" db="EMBL/GenBank/DDBJ databases">
        <title>Genome assembly of Anisodus tanguticus.</title>
        <authorList>
            <person name="Wang Y.-J."/>
        </authorList>
    </citation>
    <scope>NUCLEOTIDE SEQUENCE</scope>
    <source>
        <strain evidence="2">KB-2021</strain>
        <tissue evidence="2">Leaf</tissue>
    </source>
</reference>
<evidence type="ECO:0000313" key="3">
    <source>
        <dbReference type="Proteomes" id="UP001291623"/>
    </source>
</evidence>
<comment type="caution">
    <text evidence="2">The sequence shown here is derived from an EMBL/GenBank/DDBJ whole genome shotgun (WGS) entry which is preliminary data.</text>
</comment>
<proteinExistence type="predicted"/>
<protein>
    <submittedName>
        <fullName evidence="2">Uncharacterized protein</fullName>
    </submittedName>
</protein>
<dbReference type="Proteomes" id="UP001291623">
    <property type="component" value="Unassembled WGS sequence"/>
</dbReference>
<evidence type="ECO:0000256" key="1">
    <source>
        <dbReference type="SAM" id="MobiDB-lite"/>
    </source>
</evidence>
<dbReference type="AlphaFoldDB" id="A0AAE1USD0"/>
<feature type="region of interest" description="Disordered" evidence="1">
    <location>
        <begin position="71"/>
        <end position="91"/>
    </location>
</feature>
<sequence>MNEQIGITRKVKKRLKFKVDREDYILSWHLKFKHCKHCSKKLEVVSEKKPSDSYVSSTQVAEKSSKVIEKMDDLGPMGPGHSPGMGHSIHN</sequence>
<evidence type="ECO:0000313" key="2">
    <source>
        <dbReference type="EMBL" id="KAK4341347.1"/>
    </source>
</evidence>
<gene>
    <name evidence="2" type="ORF">RND71_039848</name>
</gene>
<name>A0AAE1USD0_9SOLA</name>
<accession>A0AAE1USD0</accession>
<organism evidence="2 3">
    <name type="scientific">Anisodus tanguticus</name>
    <dbReference type="NCBI Taxonomy" id="243964"/>
    <lineage>
        <taxon>Eukaryota</taxon>
        <taxon>Viridiplantae</taxon>
        <taxon>Streptophyta</taxon>
        <taxon>Embryophyta</taxon>
        <taxon>Tracheophyta</taxon>
        <taxon>Spermatophyta</taxon>
        <taxon>Magnoliopsida</taxon>
        <taxon>eudicotyledons</taxon>
        <taxon>Gunneridae</taxon>
        <taxon>Pentapetalae</taxon>
        <taxon>asterids</taxon>
        <taxon>lamiids</taxon>
        <taxon>Solanales</taxon>
        <taxon>Solanaceae</taxon>
        <taxon>Solanoideae</taxon>
        <taxon>Hyoscyameae</taxon>
        <taxon>Anisodus</taxon>
    </lineage>
</organism>
<dbReference type="EMBL" id="JAVYJV010000022">
    <property type="protein sequence ID" value="KAK4341347.1"/>
    <property type="molecule type" value="Genomic_DNA"/>
</dbReference>